<name>A0A231H802_9NOCA</name>
<feature type="signal peptide" evidence="1">
    <location>
        <begin position="1"/>
        <end position="26"/>
    </location>
</feature>
<dbReference type="AlphaFoldDB" id="A0A231H802"/>
<dbReference type="EMBL" id="NGAF01000005">
    <property type="protein sequence ID" value="OXR45064.1"/>
    <property type="molecule type" value="Genomic_DNA"/>
</dbReference>
<keyword evidence="1" id="KW-0732">Signal</keyword>
<gene>
    <name evidence="2" type="ORF">B7C42_03021</name>
</gene>
<dbReference type="Proteomes" id="UP000215506">
    <property type="component" value="Unassembled WGS sequence"/>
</dbReference>
<reference evidence="2 3" key="1">
    <citation type="submission" date="2017-07" db="EMBL/GenBank/DDBJ databases">
        <title>First draft Genome Sequence of Nocardia cerradoensis isolated from human infection.</title>
        <authorList>
            <person name="Carrasco G."/>
        </authorList>
    </citation>
    <scope>NUCLEOTIDE SEQUENCE [LARGE SCALE GENOMIC DNA]</scope>
    <source>
        <strain evidence="2 3">CNM20130759</strain>
    </source>
</reference>
<dbReference type="RefSeq" id="WP_094025612.1">
    <property type="nucleotide sequence ID" value="NZ_NGAF01000005.1"/>
</dbReference>
<accession>A0A231H802</accession>
<keyword evidence="3" id="KW-1185">Reference proteome</keyword>
<evidence type="ECO:0000313" key="3">
    <source>
        <dbReference type="Proteomes" id="UP000215506"/>
    </source>
</evidence>
<sequence length="134" mass="13683">MRGRTFVIAGTVASAVTMLGSGTAAADPATTIPGDGMYRVGVDIAPGIYQSAGPADPAHDCSWERLWKIPEPGDPPDPNAAIVASDRTHTTPVRVLIKSSDVAFASANCGGWVLMPAPPPTGSYGPGGLFGSEY</sequence>
<feature type="chain" id="PRO_5038509114" evidence="1">
    <location>
        <begin position="27"/>
        <end position="134"/>
    </location>
</feature>
<protein>
    <submittedName>
        <fullName evidence="2">Uncharacterized protein</fullName>
    </submittedName>
</protein>
<evidence type="ECO:0000256" key="1">
    <source>
        <dbReference type="SAM" id="SignalP"/>
    </source>
</evidence>
<proteinExistence type="predicted"/>
<comment type="caution">
    <text evidence="2">The sequence shown here is derived from an EMBL/GenBank/DDBJ whole genome shotgun (WGS) entry which is preliminary data.</text>
</comment>
<organism evidence="2 3">
    <name type="scientific">Nocardia cerradoensis</name>
    <dbReference type="NCBI Taxonomy" id="85688"/>
    <lineage>
        <taxon>Bacteria</taxon>
        <taxon>Bacillati</taxon>
        <taxon>Actinomycetota</taxon>
        <taxon>Actinomycetes</taxon>
        <taxon>Mycobacteriales</taxon>
        <taxon>Nocardiaceae</taxon>
        <taxon>Nocardia</taxon>
    </lineage>
</organism>
<evidence type="ECO:0000313" key="2">
    <source>
        <dbReference type="EMBL" id="OXR45064.1"/>
    </source>
</evidence>